<dbReference type="InterPro" id="IPR005502">
    <property type="entry name" value="Ribosyl_crysJ1"/>
</dbReference>
<dbReference type="InterPro" id="IPR036705">
    <property type="entry name" value="Ribosyl_crysJ1_sf"/>
</dbReference>
<evidence type="ECO:0000313" key="1">
    <source>
        <dbReference type="Proteomes" id="UP000694888"/>
    </source>
</evidence>
<dbReference type="Proteomes" id="UP000694888">
    <property type="component" value="Unplaced"/>
</dbReference>
<dbReference type="PANTHER" id="PTHR16222:SF17">
    <property type="entry name" value="SELENOPROTEIN J"/>
    <property type="match status" value="1"/>
</dbReference>
<dbReference type="RefSeq" id="XP_005092833.2">
    <property type="nucleotide sequence ID" value="XM_005092776.3"/>
</dbReference>
<dbReference type="InterPro" id="IPR050792">
    <property type="entry name" value="ADP-ribosylglycohydrolase"/>
</dbReference>
<name>A0ABM0JG05_APLCA</name>
<protein>
    <submittedName>
        <fullName evidence="2">Crystallin J1A</fullName>
    </submittedName>
</protein>
<gene>
    <name evidence="2" type="primary">LOC101847247</name>
</gene>
<dbReference type="Gene3D" id="1.10.4080.10">
    <property type="entry name" value="ADP-ribosylation/Crystallin J1"/>
    <property type="match status" value="1"/>
</dbReference>
<proteinExistence type="predicted"/>
<organism evidence="1 2">
    <name type="scientific">Aplysia californica</name>
    <name type="common">California sea hare</name>
    <dbReference type="NCBI Taxonomy" id="6500"/>
    <lineage>
        <taxon>Eukaryota</taxon>
        <taxon>Metazoa</taxon>
        <taxon>Spiralia</taxon>
        <taxon>Lophotrochozoa</taxon>
        <taxon>Mollusca</taxon>
        <taxon>Gastropoda</taxon>
        <taxon>Heterobranchia</taxon>
        <taxon>Euthyneura</taxon>
        <taxon>Tectipleura</taxon>
        <taxon>Aplysiida</taxon>
        <taxon>Aplysioidea</taxon>
        <taxon>Aplysiidae</taxon>
        <taxon>Aplysia</taxon>
    </lineage>
</organism>
<evidence type="ECO:0000313" key="2">
    <source>
        <dbReference type="RefSeq" id="XP_005092833.2"/>
    </source>
</evidence>
<dbReference type="Pfam" id="PF03747">
    <property type="entry name" value="ADP_ribosyl_GH"/>
    <property type="match status" value="1"/>
</dbReference>
<dbReference type="PANTHER" id="PTHR16222">
    <property type="entry name" value="ADP-RIBOSYLGLYCOHYDROLASE"/>
    <property type="match status" value="1"/>
</dbReference>
<accession>A0ABM0JG05</accession>
<keyword evidence="1" id="KW-1185">Reference proteome</keyword>
<sequence length="270" mass="29778">MAAVLELPPLQQRKVAAIVGACVADAAAQPLHWIYNEGKMASLIEGKEEIEFRHPSANPFYRIPTGSNSCYGDQAYVMLKSLVESKGLDIDHLTKATYDFFGPNSSYESDETNKYLVGKEDKINIKKSLPIHGPWRHGCIKDFLANMYADKNPTGSETDDQIDCAIRVIPLVAMYAGQPDLLDKAEAALRVLQESDTSIACGLAAVRVLEQYILTGKPEDVLQKVTDTLNDPDRNCPQDLDRAVIGQLRAVVRALGTSHEVAVPKYFQKN</sequence>
<reference evidence="2" key="1">
    <citation type="submission" date="2025-08" db="UniProtKB">
        <authorList>
            <consortium name="RefSeq"/>
        </authorList>
    </citation>
    <scope>IDENTIFICATION</scope>
</reference>
<dbReference type="GeneID" id="101847247"/>
<dbReference type="SUPFAM" id="SSF101478">
    <property type="entry name" value="ADP-ribosylglycohydrolase"/>
    <property type="match status" value="1"/>
</dbReference>